<evidence type="ECO:0000313" key="3">
    <source>
        <dbReference type="EMBL" id="GMF26544.1"/>
    </source>
</evidence>
<feature type="region of interest" description="Disordered" evidence="1">
    <location>
        <begin position="108"/>
        <end position="138"/>
    </location>
</feature>
<feature type="region of interest" description="Disordered" evidence="1">
    <location>
        <begin position="171"/>
        <end position="198"/>
    </location>
</feature>
<gene>
    <name evidence="3" type="ORF">Plil01_001103500</name>
</gene>
<feature type="region of interest" description="Disordered" evidence="1">
    <location>
        <begin position="585"/>
        <end position="783"/>
    </location>
</feature>
<feature type="compositionally biased region" description="Basic and acidic residues" evidence="1">
    <location>
        <begin position="544"/>
        <end position="557"/>
    </location>
</feature>
<feature type="compositionally biased region" description="Basic residues" evidence="1">
    <location>
        <begin position="333"/>
        <end position="345"/>
    </location>
</feature>
<keyword evidence="2" id="KW-1133">Transmembrane helix</keyword>
<comment type="caution">
    <text evidence="3">The sequence shown here is derived from an EMBL/GenBank/DDBJ whole genome shotgun (WGS) entry which is preliminary data.</text>
</comment>
<feature type="compositionally biased region" description="Polar residues" evidence="1">
    <location>
        <begin position="527"/>
        <end position="541"/>
    </location>
</feature>
<feature type="transmembrane region" description="Helical" evidence="2">
    <location>
        <begin position="845"/>
        <end position="865"/>
    </location>
</feature>
<evidence type="ECO:0000313" key="4">
    <source>
        <dbReference type="Proteomes" id="UP001165083"/>
    </source>
</evidence>
<proteinExistence type="predicted"/>
<feature type="compositionally biased region" description="Low complexity" evidence="1">
    <location>
        <begin position="719"/>
        <end position="734"/>
    </location>
</feature>
<feature type="region of interest" description="Disordered" evidence="1">
    <location>
        <begin position="1"/>
        <end position="83"/>
    </location>
</feature>
<feature type="compositionally biased region" description="Basic and acidic residues" evidence="1">
    <location>
        <begin position="510"/>
        <end position="525"/>
    </location>
</feature>
<name>A0A9W6U5T4_9STRA</name>
<dbReference type="OrthoDB" id="79610at2759"/>
<organism evidence="3 4">
    <name type="scientific">Phytophthora lilii</name>
    <dbReference type="NCBI Taxonomy" id="2077276"/>
    <lineage>
        <taxon>Eukaryota</taxon>
        <taxon>Sar</taxon>
        <taxon>Stramenopiles</taxon>
        <taxon>Oomycota</taxon>
        <taxon>Peronosporomycetes</taxon>
        <taxon>Peronosporales</taxon>
        <taxon>Peronosporaceae</taxon>
        <taxon>Phytophthora</taxon>
    </lineage>
</organism>
<dbReference type="AlphaFoldDB" id="A0A9W6U5T4"/>
<dbReference type="EMBL" id="BSXW01000614">
    <property type="protein sequence ID" value="GMF26544.1"/>
    <property type="molecule type" value="Genomic_DNA"/>
</dbReference>
<feature type="compositionally biased region" description="Polar residues" evidence="1">
    <location>
        <begin position="444"/>
        <end position="453"/>
    </location>
</feature>
<feature type="region of interest" description="Disordered" evidence="1">
    <location>
        <begin position="307"/>
        <end position="557"/>
    </location>
</feature>
<feature type="compositionally biased region" description="Basic and acidic residues" evidence="1">
    <location>
        <begin position="694"/>
        <end position="706"/>
    </location>
</feature>
<feature type="compositionally biased region" description="Basic and acidic residues" evidence="1">
    <location>
        <begin position="735"/>
        <end position="757"/>
    </location>
</feature>
<feature type="compositionally biased region" description="Polar residues" evidence="1">
    <location>
        <begin position="586"/>
        <end position="629"/>
    </location>
</feature>
<feature type="compositionally biased region" description="Low complexity" evidence="1">
    <location>
        <begin position="486"/>
        <end position="497"/>
    </location>
</feature>
<evidence type="ECO:0000256" key="1">
    <source>
        <dbReference type="SAM" id="MobiDB-lite"/>
    </source>
</evidence>
<protein>
    <submittedName>
        <fullName evidence="3">Unnamed protein product</fullName>
    </submittedName>
</protein>
<feature type="compositionally biased region" description="Low complexity" evidence="1">
    <location>
        <begin position="28"/>
        <end position="41"/>
    </location>
</feature>
<dbReference type="Proteomes" id="UP001165083">
    <property type="component" value="Unassembled WGS sequence"/>
</dbReference>
<accession>A0A9W6U5T4</accession>
<reference evidence="3" key="1">
    <citation type="submission" date="2023-04" db="EMBL/GenBank/DDBJ databases">
        <title>Phytophthora lilii NBRC 32176.</title>
        <authorList>
            <person name="Ichikawa N."/>
            <person name="Sato H."/>
            <person name="Tonouchi N."/>
        </authorList>
    </citation>
    <scope>NUCLEOTIDE SEQUENCE</scope>
    <source>
        <strain evidence="3">NBRC 32176</strain>
    </source>
</reference>
<feature type="compositionally biased region" description="Basic and acidic residues" evidence="1">
    <location>
        <begin position="316"/>
        <end position="330"/>
    </location>
</feature>
<feature type="transmembrane region" description="Helical" evidence="2">
    <location>
        <begin position="871"/>
        <end position="890"/>
    </location>
</feature>
<feature type="compositionally biased region" description="Polar residues" evidence="1">
    <location>
        <begin position="116"/>
        <end position="138"/>
    </location>
</feature>
<feature type="compositionally biased region" description="Basic and acidic residues" evidence="1">
    <location>
        <begin position="346"/>
        <end position="358"/>
    </location>
</feature>
<sequence length="923" mass="97263">MDADDEPAMAGDVDFGGPHTRPRPTLEPSPFGSSGGSASSPRPTNFLLSDLGGEIHTPRASRDFGDSGGTTPTASRPFGFPGAFGSGLSEGGAIGAGAIRSPTSMFDRGQEAAKSFSMQGESRNSLTSAGFGNESQQLYRGGTTNLSYLSSGEADSPFGSGSMRTWPAVATEVSQPHRMLQRPPGLAGPPGLSEPHAIDGIQPQMRLGSGGGDMMEQHVAGPQFGPFHPSASSPMAGTGESNRAFSRGNDQYGASLLSSLRLSSGVFGDSSLHDQGDVRGVSNRDLAELNTHSMAVSEMGGMRIRHAVDSPSVPWDNREPTTSRRIDIQARSKTPRSPKKSRDGRRKSEGRSDLRAKALEFSMDAINAFTPGSPMKPRRTDRGRKLASSINVDEALPPSADSSRSNSDKSAPRGKRRNQAADTGVASSFSSSSGNDCRRRGPVGQNNESSSQYGLPPGFEAGDGPVKPAMQETSKLKRREENIVPSRTSASRRNSTRGNDKVAGTTRRQVYREKQVKENVKDVSLTKEVTPNRSQSRTAINIPQERRSSGDDEGLEVKKNLPKQNVLLSSMEGASSVTKPVDAIKATQSTDTSSQDAVTISNGAGVSISGNDNSDAGVDTSNRLSNDGVTSVPVVSDASDEASQEETATFYDRDSASSSEVLEDVCVAAREQRDPTDSPELDEVLSPLESSESETDRGQSATEDKLTSSTKPVADDNLPAPQSKSESSSAPAAAAEKKTTLKEHRKEKSKKDKGEKKKTARGKKDKRASSSISKTGDGLSGSANQDKILDDLAARGTPLSTQISQGLRKGCSAAAAAGLAAFVTMRRGCAWTASRLNVKGVLGTAFSYVESVLAVVFSVLLLLSLHAASWFILYISVGTSMGTGMLVVRFSRPAVLHERTHGNGDDVPCNFAIGVLGGGNFPP</sequence>
<keyword evidence="2" id="KW-0812">Transmembrane</keyword>
<keyword evidence="4" id="KW-1185">Reference proteome</keyword>
<feature type="compositionally biased region" description="Basic and acidic residues" evidence="1">
    <location>
        <begin position="56"/>
        <end position="65"/>
    </location>
</feature>
<keyword evidence="2" id="KW-0472">Membrane</keyword>
<evidence type="ECO:0000256" key="2">
    <source>
        <dbReference type="SAM" id="Phobius"/>
    </source>
</evidence>